<accession>A0A3M7RRY3</accession>
<dbReference type="EMBL" id="REGN01002773">
    <property type="protein sequence ID" value="RNA26229.1"/>
    <property type="molecule type" value="Genomic_DNA"/>
</dbReference>
<comment type="caution">
    <text evidence="1">The sequence shown here is derived from an EMBL/GenBank/DDBJ whole genome shotgun (WGS) entry which is preliminary data.</text>
</comment>
<sequence length="154" mass="17359">MKRLSLVIYSDLVIINSFGNQAQKALDLDGGSGHSNFPNWLNVLVVIFVGQIGSRLQIVQAFVHTFTQLQWIELALKTFVQIFYFWKHMVDDVSLSKESLVGDCCKLRSELRRFNFSRVTSSWSRHSSMMDLLGGIGMARVASKSLELILVSSS</sequence>
<proteinExistence type="predicted"/>
<name>A0A3M7RRY3_BRAPC</name>
<evidence type="ECO:0000313" key="2">
    <source>
        <dbReference type="Proteomes" id="UP000276133"/>
    </source>
</evidence>
<reference evidence="1 2" key="1">
    <citation type="journal article" date="2018" name="Sci. Rep.">
        <title>Genomic signatures of local adaptation to the degree of environmental predictability in rotifers.</title>
        <authorList>
            <person name="Franch-Gras L."/>
            <person name="Hahn C."/>
            <person name="Garcia-Roger E.M."/>
            <person name="Carmona M.J."/>
            <person name="Serra M."/>
            <person name="Gomez A."/>
        </authorList>
    </citation>
    <scope>NUCLEOTIDE SEQUENCE [LARGE SCALE GENOMIC DNA]</scope>
    <source>
        <strain evidence="1">HYR1</strain>
    </source>
</reference>
<dbReference type="AlphaFoldDB" id="A0A3M7RRY3"/>
<gene>
    <name evidence="1" type="ORF">BpHYR1_031111</name>
</gene>
<keyword evidence="2" id="KW-1185">Reference proteome</keyword>
<dbReference type="Proteomes" id="UP000276133">
    <property type="component" value="Unassembled WGS sequence"/>
</dbReference>
<organism evidence="1 2">
    <name type="scientific">Brachionus plicatilis</name>
    <name type="common">Marine rotifer</name>
    <name type="synonym">Brachionus muelleri</name>
    <dbReference type="NCBI Taxonomy" id="10195"/>
    <lineage>
        <taxon>Eukaryota</taxon>
        <taxon>Metazoa</taxon>
        <taxon>Spiralia</taxon>
        <taxon>Gnathifera</taxon>
        <taxon>Rotifera</taxon>
        <taxon>Eurotatoria</taxon>
        <taxon>Monogononta</taxon>
        <taxon>Pseudotrocha</taxon>
        <taxon>Ploima</taxon>
        <taxon>Brachionidae</taxon>
        <taxon>Brachionus</taxon>
    </lineage>
</organism>
<protein>
    <submittedName>
        <fullName evidence="1">Uncharacterized protein</fullName>
    </submittedName>
</protein>
<evidence type="ECO:0000313" key="1">
    <source>
        <dbReference type="EMBL" id="RNA26229.1"/>
    </source>
</evidence>